<protein>
    <submittedName>
        <fullName evidence="3">Uncharacterized protein</fullName>
    </submittedName>
</protein>
<accession>A0A0L6JQK8</accession>
<keyword evidence="2" id="KW-0472">Membrane</keyword>
<keyword evidence="2" id="KW-1133">Transmembrane helix</keyword>
<feature type="transmembrane region" description="Helical" evidence="2">
    <location>
        <begin position="283"/>
        <end position="307"/>
    </location>
</feature>
<sequence length="327" mass="35324">MPHDQTSGQQTPQENTSKNTQLNTIAVQNRDKLNQAIGTINQAIDLISIDPYSKATLPQANINNMQMGTNQGQAGQGTGTINIYPGGNSSVNIAPNGNNTTNNQATPAPNNQGTVNMQQNQNYVFDQGKLEQLHTGIFTLSQGIMVINQLNDDLLAQSVIVEQNPPNYDTYVARYNTAIQNREKLYNAINKLSQASILVNVNPYASSVGYSYSKDAMGQIHQGVYKLAQGMAMLSNLSEEFTNQMVQASISVQGTTGASSHTGMISGNQWLNGLFGNVSMITIFNIILVVLMIGLVLGVLGAIMSMLRKSDNKKNLDGNPDKDPNVI</sequence>
<reference evidence="4" key="1">
    <citation type="submission" date="2015-07" db="EMBL/GenBank/DDBJ databases">
        <title>Near-Complete Genome Sequence of the Cellulolytic Bacterium Bacteroides (Pseudobacteroides) cellulosolvens ATCC 35603.</title>
        <authorList>
            <person name="Dassa B."/>
            <person name="Utturkar S.M."/>
            <person name="Klingeman D.M."/>
            <person name="Hurt R.A."/>
            <person name="Keller M."/>
            <person name="Xu J."/>
            <person name="Reddy Y.H.K."/>
            <person name="Borovok I."/>
            <person name="Grinberg I.R."/>
            <person name="Lamed R."/>
            <person name="Zhivin O."/>
            <person name="Bayer E.A."/>
            <person name="Brown S.D."/>
        </authorList>
    </citation>
    <scope>NUCLEOTIDE SEQUENCE [LARGE SCALE GENOMIC DNA]</scope>
    <source>
        <strain evidence="4">DSM 2933</strain>
    </source>
</reference>
<dbReference type="STRING" id="398512.Bccel_3339"/>
<keyword evidence="4" id="KW-1185">Reference proteome</keyword>
<dbReference type="RefSeq" id="WP_160317736.1">
    <property type="nucleotide sequence ID" value="NZ_LGTC01000001.1"/>
</dbReference>
<dbReference type="Proteomes" id="UP000036923">
    <property type="component" value="Unassembled WGS sequence"/>
</dbReference>
<keyword evidence="2" id="KW-0812">Transmembrane</keyword>
<evidence type="ECO:0000313" key="3">
    <source>
        <dbReference type="EMBL" id="KNY28068.1"/>
    </source>
</evidence>
<name>A0A0L6JQK8_9FIRM</name>
<proteinExistence type="predicted"/>
<comment type="caution">
    <text evidence="3">The sequence shown here is derived from an EMBL/GenBank/DDBJ whole genome shotgun (WGS) entry which is preliminary data.</text>
</comment>
<feature type="region of interest" description="Disordered" evidence="1">
    <location>
        <begin position="1"/>
        <end position="22"/>
    </location>
</feature>
<evidence type="ECO:0000256" key="1">
    <source>
        <dbReference type="SAM" id="MobiDB-lite"/>
    </source>
</evidence>
<dbReference type="EMBL" id="LGTC01000001">
    <property type="protein sequence ID" value="KNY28068.1"/>
    <property type="molecule type" value="Genomic_DNA"/>
</dbReference>
<dbReference type="AlphaFoldDB" id="A0A0L6JQK8"/>
<gene>
    <name evidence="3" type="ORF">Bccel_3339</name>
</gene>
<dbReference type="eggNOG" id="ENOG502ZQCX">
    <property type="taxonomic scope" value="Bacteria"/>
</dbReference>
<evidence type="ECO:0000313" key="4">
    <source>
        <dbReference type="Proteomes" id="UP000036923"/>
    </source>
</evidence>
<evidence type="ECO:0000256" key="2">
    <source>
        <dbReference type="SAM" id="Phobius"/>
    </source>
</evidence>
<organism evidence="3 4">
    <name type="scientific">Pseudobacteroides cellulosolvens ATCC 35603 = DSM 2933</name>
    <dbReference type="NCBI Taxonomy" id="398512"/>
    <lineage>
        <taxon>Bacteria</taxon>
        <taxon>Bacillati</taxon>
        <taxon>Bacillota</taxon>
        <taxon>Clostridia</taxon>
        <taxon>Eubacteriales</taxon>
        <taxon>Oscillospiraceae</taxon>
        <taxon>Pseudobacteroides</taxon>
    </lineage>
</organism>